<evidence type="ECO:0000256" key="1">
    <source>
        <dbReference type="SAM" id="MobiDB-lite"/>
    </source>
</evidence>
<keyword evidence="3" id="KW-1185">Reference proteome</keyword>
<evidence type="ECO:0000313" key="2">
    <source>
        <dbReference type="EMBL" id="APY85131.1"/>
    </source>
</evidence>
<gene>
    <name evidence="2" type="ORF">A7J05_04755</name>
</gene>
<proteinExistence type="predicted"/>
<feature type="region of interest" description="Disordered" evidence="1">
    <location>
        <begin position="31"/>
        <end position="101"/>
    </location>
</feature>
<sequence length="147" mass="14916">MVRSSSVVGDARVAPGAVVFGQCQHGVDAVPAPGPRTGVQGAAGGGDAFPHPQQTMTRTAGGHRGPRRGPVGAARPVVADAHVQPSRLLPPPQTDPGTGRARVLDRVGQGLLHDAVHRQVVPGGQRSRCPGHLEVDVQAGGAHGVDE</sequence>
<dbReference type="Proteomes" id="UP000187191">
    <property type="component" value="Chromosome"/>
</dbReference>
<organism evidence="2 3">
    <name type="scientific">Streptomyces alfalfae</name>
    <dbReference type="NCBI Taxonomy" id="1642299"/>
    <lineage>
        <taxon>Bacteria</taxon>
        <taxon>Bacillati</taxon>
        <taxon>Actinomycetota</taxon>
        <taxon>Actinomycetes</taxon>
        <taxon>Kitasatosporales</taxon>
        <taxon>Streptomycetaceae</taxon>
        <taxon>Streptomyces</taxon>
    </lineage>
</organism>
<evidence type="ECO:0000313" key="3">
    <source>
        <dbReference type="Proteomes" id="UP000187191"/>
    </source>
</evidence>
<feature type="compositionally biased region" description="Low complexity" evidence="1">
    <location>
        <begin position="68"/>
        <end position="81"/>
    </location>
</feature>
<name>A0ABM6GNA8_9ACTN</name>
<protein>
    <submittedName>
        <fullName evidence="2">Uncharacterized protein</fullName>
    </submittedName>
</protein>
<accession>A0ABM6GNA8</accession>
<dbReference type="EMBL" id="CP015588">
    <property type="protein sequence ID" value="APY85131.1"/>
    <property type="molecule type" value="Genomic_DNA"/>
</dbReference>
<reference evidence="2 3" key="1">
    <citation type="submission" date="2016-05" db="EMBL/GenBank/DDBJ databases">
        <authorList>
            <person name="Gu J."/>
        </authorList>
    </citation>
    <scope>NUCLEOTIDE SEQUENCE [LARGE SCALE GENOMIC DNA]</scope>
    <source>
        <strain evidence="2 3">ACCC40021</strain>
    </source>
</reference>